<dbReference type="EMBL" id="JAPDPJ010000023">
    <property type="protein sequence ID" value="MCW3787065.1"/>
    <property type="molecule type" value="Genomic_DNA"/>
</dbReference>
<dbReference type="Pfam" id="PF13426">
    <property type="entry name" value="PAS_9"/>
    <property type="match status" value="1"/>
</dbReference>
<accession>A0AAE3SF39</accession>
<evidence type="ECO:0000259" key="5">
    <source>
        <dbReference type="PROSITE" id="PS50111"/>
    </source>
</evidence>
<dbReference type="RefSeq" id="WP_301190630.1">
    <property type="nucleotide sequence ID" value="NZ_JAPDPJ010000023.1"/>
</dbReference>
<evidence type="ECO:0000313" key="8">
    <source>
        <dbReference type="EMBL" id="MCW3787065.1"/>
    </source>
</evidence>
<feature type="transmembrane region" description="Helical" evidence="4">
    <location>
        <begin position="6"/>
        <end position="23"/>
    </location>
</feature>
<keyword evidence="9" id="KW-1185">Reference proteome</keyword>
<keyword evidence="3" id="KW-0807">Transducer</keyword>
<evidence type="ECO:0000259" key="6">
    <source>
        <dbReference type="PROSITE" id="PS50112"/>
    </source>
</evidence>
<dbReference type="InterPro" id="IPR000014">
    <property type="entry name" value="PAS"/>
</dbReference>
<dbReference type="NCBIfam" id="TIGR00229">
    <property type="entry name" value="sensory_box"/>
    <property type="match status" value="1"/>
</dbReference>
<dbReference type="GO" id="GO:0004888">
    <property type="term" value="F:transmembrane signaling receptor activity"/>
    <property type="evidence" value="ECO:0007669"/>
    <property type="project" value="TreeGrafter"/>
</dbReference>
<dbReference type="AlphaFoldDB" id="A0AAE3SF39"/>
<keyword evidence="1" id="KW-0145">Chemotaxis</keyword>
<dbReference type="Gene3D" id="3.30.450.20">
    <property type="entry name" value="PAS domain"/>
    <property type="match status" value="1"/>
</dbReference>
<dbReference type="CDD" id="cd00130">
    <property type="entry name" value="PAS"/>
    <property type="match status" value="1"/>
</dbReference>
<dbReference type="PROSITE" id="PS50111">
    <property type="entry name" value="CHEMOTAXIS_TRANSDUC_2"/>
    <property type="match status" value="1"/>
</dbReference>
<comment type="caution">
    <text evidence="8">The sequence shown here is derived from an EMBL/GenBank/DDBJ whole genome shotgun (WGS) entry which is preliminary data.</text>
</comment>
<dbReference type="GO" id="GO:0005886">
    <property type="term" value="C:plasma membrane"/>
    <property type="evidence" value="ECO:0007669"/>
    <property type="project" value="TreeGrafter"/>
</dbReference>
<reference evidence="8" key="1">
    <citation type="submission" date="2022-10" db="EMBL/GenBank/DDBJ databases">
        <authorList>
            <person name="Yu W.X."/>
        </authorList>
    </citation>
    <scope>NUCLEOTIDE SEQUENCE</scope>
    <source>
        <strain evidence="8">AAT</strain>
    </source>
</reference>
<sequence length="329" mass="37580">MLLITYITLAGMVCLVLWMLNKIQHLKSQVKSLNATTSAIIEADENTSIQFSEEKHAEMERLSIVAKQTDNAIMIMDRDGNIQWLNDGFTRMYEYTYEQFIKIRGNNILQTSFNPMVQKCIEQCIETKKPSYYEAINTTPSGREIWTHTSLSPVLNENGEIIHLVTVDSDISKRKEAGDNLIKRVDILTNKITELSQQQKDMMLFTEQLMDEVGKSNEKIKETDQIVSFIQDMSDKIKIMGINASIEAQYVGEKGSGFKVISSEIVQMSDTTKQYSREISNIVKHIQESSKQLNNGRELVELAAEKYQKAVEALKYEVNLVESVVERLN</sequence>
<organism evidence="8 9">
    <name type="scientific">Plebeiibacterium sediminum</name>
    <dbReference type="NCBI Taxonomy" id="2992112"/>
    <lineage>
        <taxon>Bacteria</taxon>
        <taxon>Pseudomonadati</taxon>
        <taxon>Bacteroidota</taxon>
        <taxon>Bacteroidia</taxon>
        <taxon>Marinilabiliales</taxon>
        <taxon>Marinilabiliaceae</taxon>
        <taxon>Plebeiibacterium</taxon>
    </lineage>
</organism>
<dbReference type="InterPro" id="IPR001610">
    <property type="entry name" value="PAC"/>
</dbReference>
<dbReference type="PROSITE" id="PS50113">
    <property type="entry name" value="PAC"/>
    <property type="match status" value="1"/>
</dbReference>
<proteinExistence type="inferred from homology"/>
<name>A0AAE3SF39_9BACT</name>
<keyword evidence="4" id="KW-1133">Transmembrane helix</keyword>
<dbReference type="GO" id="GO:0007165">
    <property type="term" value="P:signal transduction"/>
    <property type="evidence" value="ECO:0007669"/>
    <property type="project" value="UniProtKB-KW"/>
</dbReference>
<feature type="domain" description="PAS" evidence="6">
    <location>
        <begin position="58"/>
        <end position="101"/>
    </location>
</feature>
<feature type="domain" description="Methyl-accepting transducer" evidence="5">
    <location>
        <begin position="206"/>
        <end position="329"/>
    </location>
</feature>
<dbReference type="SMART" id="SM00086">
    <property type="entry name" value="PAC"/>
    <property type="match status" value="1"/>
</dbReference>
<dbReference type="SUPFAM" id="SSF55785">
    <property type="entry name" value="PYP-like sensor domain (PAS domain)"/>
    <property type="match status" value="1"/>
</dbReference>
<dbReference type="SUPFAM" id="SSF58104">
    <property type="entry name" value="Methyl-accepting chemotaxis protein (MCP) signaling domain"/>
    <property type="match status" value="1"/>
</dbReference>
<feature type="domain" description="PAC" evidence="7">
    <location>
        <begin position="129"/>
        <end position="183"/>
    </location>
</feature>
<dbReference type="SMART" id="SM00091">
    <property type="entry name" value="PAS"/>
    <property type="match status" value="1"/>
</dbReference>
<evidence type="ECO:0000256" key="1">
    <source>
        <dbReference type="ARBA" id="ARBA00022500"/>
    </source>
</evidence>
<dbReference type="InterPro" id="IPR000700">
    <property type="entry name" value="PAS-assoc_C"/>
</dbReference>
<dbReference type="GO" id="GO:0006935">
    <property type="term" value="P:chemotaxis"/>
    <property type="evidence" value="ECO:0007669"/>
    <property type="project" value="UniProtKB-KW"/>
</dbReference>
<evidence type="ECO:0000256" key="2">
    <source>
        <dbReference type="ARBA" id="ARBA00029447"/>
    </source>
</evidence>
<dbReference type="InterPro" id="IPR035965">
    <property type="entry name" value="PAS-like_dom_sf"/>
</dbReference>
<dbReference type="PANTHER" id="PTHR43531">
    <property type="entry name" value="PROTEIN ICFG"/>
    <property type="match status" value="1"/>
</dbReference>
<keyword evidence="4" id="KW-0472">Membrane</keyword>
<gene>
    <name evidence="8" type="ORF">OM075_11335</name>
</gene>
<dbReference type="InterPro" id="IPR004089">
    <property type="entry name" value="MCPsignal_dom"/>
</dbReference>
<comment type="similarity">
    <text evidence="2">Belongs to the methyl-accepting chemotaxis (MCP) protein family.</text>
</comment>
<dbReference type="Proteomes" id="UP001209229">
    <property type="component" value="Unassembled WGS sequence"/>
</dbReference>
<protein>
    <submittedName>
        <fullName evidence="8">Methyl-accepting chemotaxis protein</fullName>
    </submittedName>
</protein>
<dbReference type="Pfam" id="PF00015">
    <property type="entry name" value="MCPsignal"/>
    <property type="match status" value="1"/>
</dbReference>
<dbReference type="PROSITE" id="PS50112">
    <property type="entry name" value="PAS"/>
    <property type="match status" value="1"/>
</dbReference>
<dbReference type="Gene3D" id="6.10.250.3200">
    <property type="match status" value="1"/>
</dbReference>
<keyword evidence="4" id="KW-0812">Transmembrane</keyword>
<evidence type="ECO:0000313" key="9">
    <source>
        <dbReference type="Proteomes" id="UP001209229"/>
    </source>
</evidence>
<dbReference type="InterPro" id="IPR051310">
    <property type="entry name" value="MCP_chemotaxis"/>
</dbReference>
<evidence type="ECO:0000256" key="4">
    <source>
        <dbReference type="SAM" id="Phobius"/>
    </source>
</evidence>
<dbReference type="PANTHER" id="PTHR43531:SF11">
    <property type="entry name" value="METHYL-ACCEPTING CHEMOTAXIS PROTEIN 3"/>
    <property type="match status" value="1"/>
</dbReference>
<evidence type="ECO:0000256" key="3">
    <source>
        <dbReference type="PROSITE-ProRule" id="PRU00284"/>
    </source>
</evidence>
<evidence type="ECO:0000259" key="7">
    <source>
        <dbReference type="PROSITE" id="PS50113"/>
    </source>
</evidence>